<feature type="transmembrane region" description="Helical" evidence="6">
    <location>
        <begin position="86"/>
        <end position="109"/>
    </location>
</feature>
<comment type="subcellular location">
    <subcellularLocation>
        <location evidence="1">Membrane</location>
        <topology evidence="1">Multi-pass membrane protein</topology>
    </subcellularLocation>
</comment>
<feature type="transmembrane region" description="Helical" evidence="6">
    <location>
        <begin position="876"/>
        <end position="897"/>
    </location>
</feature>
<feature type="transmembrane region" description="Helical" evidence="6">
    <location>
        <begin position="801"/>
        <end position="823"/>
    </location>
</feature>
<keyword evidence="3 6" id="KW-0812">Transmembrane</keyword>
<feature type="transmembrane region" description="Helical" evidence="6">
    <location>
        <begin position="844"/>
        <end position="864"/>
    </location>
</feature>
<feature type="transmembrane region" description="Helical" evidence="6">
    <location>
        <begin position="377"/>
        <end position="401"/>
    </location>
</feature>
<feature type="transmembrane region" description="Helical" evidence="6">
    <location>
        <begin position="309"/>
        <end position="326"/>
    </location>
</feature>
<feature type="transmembrane region" description="Helical" evidence="6">
    <location>
        <begin position="656"/>
        <end position="675"/>
    </location>
</feature>
<dbReference type="OrthoDB" id="7531894at2759"/>
<keyword evidence="9" id="KW-1185">Reference proteome</keyword>
<feature type="transmembrane region" description="Helical" evidence="6">
    <location>
        <begin position="508"/>
        <end position="528"/>
    </location>
</feature>
<feature type="transmembrane region" description="Helical" evidence="6">
    <location>
        <begin position="981"/>
        <end position="1001"/>
    </location>
</feature>
<feature type="transmembrane region" description="Helical" evidence="6">
    <location>
        <begin position="952"/>
        <end position="974"/>
    </location>
</feature>
<dbReference type="InterPro" id="IPR024989">
    <property type="entry name" value="MFS_assoc_dom"/>
</dbReference>
<dbReference type="Proteomes" id="UP000886998">
    <property type="component" value="Unassembled WGS sequence"/>
</dbReference>
<evidence type="ECO:0000256" key="2">
    <source>
        <dbReference type="ARBA" id="ARBA00005241"/>
    </source>
</evidence>
<feature type="transmembrane region" description="Helical" evidence="6">
    <location>
        <begin position="1042"/>
        <end position="1062"/>
    </location>
</feature>
<feature type="transmembrane region" description="Helical" evidence="6">
    <location>
        <begin position="266"/>
        <end position="288"/>
    </location>
</feature>
<dbReference type="GO" id="GO:0016020">
    <property type="term" value="C:membrane"/>
    <property type="evidence" value="ECO:0007669"/>
    <property type="project" value="UniProtKB-SubCell"/>
</dbReference>
<comment type="similarity">
    <text evidence="2">Belongs to the major facilitator superfamily. MFSD6 family.</text>
</comment>
<protein>
    <recommendedName>
        <fullName evidence="7">Major facilitator superfamily associated domain-containing protein</fullName>
    </recommendedName>
</protein>
<name>A0A8X7CME8_9ARAC</name>
<feature type="transmembrane region" description="Helical" evidence="6">
    <location>
        <begin position="598"/>
        <end position="615"/>
    </location>
</feature>
<comment type="caution">
    <text evidence="8">The sequence shown here is derived from an EMBL/GenBank/DDBJ whole genome shotgun (WGS) entry which is preliminary data.</text>
</comment>
<dbReference type="PANTHER" id="PTHR16172:SF30">
    <property type="entry name" value="SUGAR BABY, ISOFORM C"/>
    <property type="match status" value="1"/>
</dbReference>
<evidence type="ECO:0000256" key="6">
    <source>
        <dbReference type="SAM" id="Phobius"/>
    </source>
</evidence>
<sequence length="1114" mass="123036">MATTLDDFGGESHFSPNTVFTVELPQQNDKRHIWLEVGGRSTKMTEEKKCPINLRLLPIKSHYFFFFGAMGGVIPFMPVLAKGLGINATAVGLIYTVLPFCVFFSKPIFGYITDYFQNIKLIVFLLVCVTSVTYMSVIFLPSIDNIKWTQVQVQCQPQSDFLSVFTDVYDQSCLKDSLKHSEIGELSFKPCDSNNTINLLGTVSMELPENMTTDESFVSNGTIWLKFKPDMNFSCDCIADNSSVLKCASINSCLLNGSTVSVYRRYQFWVFTLLAIISGTGAATVFCLTDAACYEVLGERNELFGKQRMWATMSWGAATLLAGFFNDMATGNSSVTNYAPGFYLMLALVAIDLILLLKIQLTKANLSLNIWSDVGKIFSSCETVCFATAVYIIGGLTGLIWNYQFWFLQDLGATQTLMGLCVAVQCLVAEVPFFFFAGWFIKVFGYFNCLTGSFVAFTLRLGLYYILENPWMVLPIEVLHGLTFAVFYASMTGYASQNAPPGTEATMMGILGGLFEGLGVASGSLLGGVGFDKLGGRKTFLVAAIVSAICVPSLALITIIRKRLMPKDWFVFLKKVVNMPWSKRCHINVDLLPIKSHYFFFYGAMGAVMPFMPVLAKGLGINATAVGLVYTVLPFCVFFSNPLFGFITDYFQNIKVIIILLVSATAVSYWSVILLPSIDNTHWAHVQIHCQVQSNSFSILTNDYNQTCVNHTLMDSENGELSFESCESNSTIKLHGNVSIEQRRDVRTNESFDSPNTVWLEFKPETNFSCNCITEYSSVLACVNINPCLLVDDSVSVYKTYQFWVFTLLAVISGTGATTVFCLSDAACYEVLAERTDLYGKQRLWATMSWGLTTLLAGFSNDIATGSFESINYAPGFYLMLVLVGIDLILLFKIRLVKAKLSRNIYSDVGKIFSSYETVCFATAVYVMGAMSGLLWGYQFWLLQDLGATQTLLGLCTAVQCLVAEVPFFFFSGWFINTFGYLYCVSGALAAFGLRYGLYYILENPWLVLPIEVLQGLTFAVFYTAMTGYASNNAPPGTATTMMGILGGLFEGLGVATGSLLGGFGFDKIGGRKTFLIAACISLVCAPLLAIVKIVQRKPYRKAETSNPDLELQK</sequence>
<evidence type="ECO:0000256" key="5">
    <source>
        <dbReference type="ARBA" id="ARBA00023136"/>
    </source>
</evidence>
<keyword evidence="5 6" id="KW-0472">Membrane</keyword>
<feature type="transmembrane region" description="Helical" evidence="6">
    <location>
        <begin position="540"/>
        <end position="560"/>
    </location>
</feature>
<feature type="transmembrane region" description="Helical" evidence="6">
    <location>
        <begin position="1074"/>
        <end position="1092"/>
    </location>
</feature>
<reference evidence="8" key="1">
    <citation type="submission" date="2020-08" db="EMBL/GenBank/DDBJ databases">
        <title>Multicomponent nature underlies the extraordinary mechanical properties of spider dragline silk.</title>
        <authorList>
            <person name="Kono N."/>
            <person name="Nakamura H."/>
            <person name="Mori M."/>
            <person name="Yoshida Y."/>
            <person name="Ohtoshi R."/>
            <person name="Malay A.D."/>
            <person name="Moran D.A.P."/>
            <person name="Tomita M."/>
            <person name="Numata K."/>
            <person name="Arakawa K."/>
        </authorList>
    </citation>
    <scope>NUCLEOTIDE SEQUENCE</scope>
</reference>
<feature type="transmembrane region" description="Helical" evidence="6">
    <location>
        <begin position="413"/>
        <end position="436"/>
    </location>
</feature>
<dbReference type="InterPro" id="IPR036259">
    <property type="entry name" value="MFS_trans_sf"/>
</dbReference>
<feature type="transmembrane region" description="Helical" evidence="6">
    <location>
        <begin position="443"/>
        <end position="466"/>
    </location>
</feature>
<feature type="transmembrane region" description="Helical" evidence="6">
    <location>
        <begin position="1007"/>
        <end position="1030"/>
    </location>
</feature>
<dbReference type="SUPFAM" id="SSF103473">
    <property type="entry name" value="MFS general substrate transporter"/>
    <property type="match status" value="2"/>
</dbReference>
<feature type="domain" description="Major facilitator superfamily associated" evidence="7">
    <location>
        <begin position="593"/>
        <end position="1076"/>
    </location>
</feature>
<feature type="domain" description="Major facilitator superfamily associated" evidence="7">
    <location>
        <begin position="58"/>
        <end position="541"/>
    </location>
</feature>
<feature type="transmembrane region" description="Helical" evidence="6">
    <location>
        <begin position="63"/>
        <end position="80"/>
    </location>
</feature>
<dbReference type="InterPro" id="IPR051717">
    <property type="entry name" value="MFS_MFSD6"/>
</dbReference>
<organism evidence="8 9">
    <name type="scientific">Trichonephila inaurata madagascariensis</name>
    <dbReference type="NCBI Taxonomy" id="2747483"/>
    <lineage>
        <taxon>Eukaryota</taxon>
        <taxon>Metazoa</taxon>
        <taxon>Ecdysozoa</taxon>
        <taxon>Arthropoda</taxon>
        <taxon>Chelicerata</taxon>
        <taxon>Arachnida</taxon>
        <taxon>Araneae</taxon>
        <taxon>Araneomorphae</taxon>
        <taxon>Entelegynae</taxon>
        <taxon>Araneoidea</taxon>
        <taxon>Nephilidae</taxon>
        <taxon>Trichonephila</taxon>
        <taxon>Trichonephila inaurata</taxon>
    </lineage>
</organism>
<evidence type="ECO:0000256" key="1">
    <source>
        <dbReference type="ARBA" id="ARBA00004141"/>
    </source>
</evidence>
<evidence type="ECO:0000256" key="3">
    <source>
        <dbReference type="ARBA" id="ARBA00022692"/>
    </source>
</evidence>
<feature type="transmembrane region" description="Helical" evidence="6">
    <location>
        <begin position="918"/>
        <end position="940"/>
    </location>
</feature>
<proteinExistence type="inferred from homology"/>
<dbReference type="Gene3D" id="1.20.1250.20">
    <property type="entry name" value="MFS general substrate transporter like domains"/>
    <property type="match status" value="4"/>
</dbReference>
<evidence type="ECO:0000313" key="8">
    <source>
        <dbReference type="EMBL" id="GFY69292.1"/>
    </source>
</evidence>
<dbReference type="Pfam" id="PF12832">
    <property type="entry name" value="MFS_1_like"/>
    <property type="match status" value="2"/>
</dbReference>
<evidence type="ECO:0000256" key="4">
    <source>
        <dbReference type="ARBA" id="ARBA00022989"/>
    </source>
</evidence>
<gene>
    <name evidence="8" type="ORF">TNIN_137221</name>
</gene>
<dbReference type="EMBL" id="BMAV01017539">
    <property type="protein sequence ID" value="GFY69292.1"/>
    <property type="molecule type" value="Genomic_DNA"/>
</dbReference>
<dbReference type="PANTHER" id="PTHR16172">
    <property type="entry name" value="MAJOR FACILITATOR SUPERFAMILY DOMAIN-CONTAINING PROTEIN 6-LIKE"/>
    <property type="match status" value="1"/>
</dbReference>
<evidence type="ECO:0000259" key="7">
    <source>
        <dbReference type="Pfam" id="PF12832"/>
    </source>
</evidence>
<keyword evidence="4 6" id="KW-1133">Transmembrane helix</keyword>
<dbReference type="AlphaFoldDB" id="A0A8X7CME8"/>
<evidence type="ECO:0000313" key="9">
    <source>
        <dbReference type="Proteomes" id="UP000886998"/>
    </source>
</evidence>
<accession>A0A8X7CME8</accession>
<feature type="transmembrane region" description="Helical" evidence="6">
    <location>
        <begin position="621"/>
        <end position="644"/>
    </location>
</feature>
<feature type="transmembrane region" description="Helical" evidence="6">
    <location>
        <begin position="121"/>
        <end position="143"/>
    </location>
</feature>
<dbReference type="CDD" id="cd17335">
    <property type="entry name" value="MFS_MFSD6"/>
    <property type="match status" value="2"/>
</dbReference>
<feature type="transmembrane region" description="Helical" evidence="6">
    <location>
        <begin position="338"/>
        <end position="357"/>
    </location>
</feature>